<dbReference type="GO" id="GO:0002028">
    <property type="term" value="P:regulation of sodium ion transport"/>
    <property type="evidence" value="ECO:0007669"/>
    <property type="project" value="TreeGrafter"/>
</dbReference>
<dbReference type="EMBL" id="CAJPEX010002437">
    <property type="protein sequence ID" value="CAG0920996.1"/>
    <property type="molecule type" value="Genomic_DNA"/>
</dbReference>
<gene>
    <name evidence="2" type="ORF">NMOB1V02_LOCUS8501</name>
</gene>
<dbReference type="GO" id="GO:0017080">
    <property type="term" value="F:sodium channel regulator activity"/>
    <property type="evidence" value="ECO:0007669"/>
    <property type="project" value="TreeGrafter"/>
</dbReference>
<evidence type="ECO:0000313" key="3">
    <source>
        <dbReference type="Proteomes" id="UP000678499"/>
    </source>
</evidence>
<dbReference type="OrthoDB" id="8175770at2759"/>
<evidence type="ECO:0000256" key="1">
    <source>
        <dbReference type="SAM" id="MobiDB-lite"/>
    </source>
</evidence>
<accession>A0A7R9BT98</accession>
<dbReference type="PANTHER" id="PTHR12335">
    <property type="entry name" value="TIPE PROTEIN TEMPERATURE-INDUCED PARALYTIC E"/>
    <property type="match status" value="1"/>
</dbReference>
<dbReference type="PANTHER" id="PTHR12335:SF6">
    <property type="entry name" value="PROTEIN TIPE"/>
    <property type="match status" value="1"/>
</dbReference>
<organism evidence="2">
    <name type="scientific">Notodromas monacha</name>
    <dbReference type="NCBI Taxonomy" id="399045"/>
    <lineage>
        <taxon>Eukaryota</taxon>
        <taxon>Metazoa</taxon>
        <taxon>Ecdysozoa</taxon>
        <taxon>Arthropoda</taxon>
        <taxon>Crustacea</taxon>
        <taxon>Oligostraca</taxon>
        <taxon>Ostracoda</taxon>
        <taxon>Podocopa</taxon>
        <taxon>Podocopida</taxon>
        <taxon>Cypridocopina</taxon>
        <taxon>Cypridoidea</taxon>
        <taxon>Cyprididae</taxon>
        <taxon>Notodromas</taxon>
    </lineage>
</organism>
<protein>
    <submittedName>
        <fullName evidence="2">Uncharacterized protein</fullName>
    </submittedName>
</protein>
<feature type="non-terminal residue" evidence="2">
    <location>
        <position position="566"/>
    </location>
</feature>
<proteinExistence type="predicted"/>
<dbReference type="Proteomes" id="UP000678499">
    <property type="component" value="Unassembled WGS sequence"/>
</dbReference>
<feature type="compositionally biased region" description="Basic and acidic residues" evidence="1">
    <location>
        <begin position="546"/>
        <end position="555"/>
    </location>
</feature>
<dbReference type="GO" id="GO:0005886">
    <property type="term" value="C:plasma membrane"/>
    <property type="evidence" value="ECO:0007669"/>
    <property type="project" value="TreeGrafter"/>
</dbReference>
<dbReference type="InterPro" id="IPR031578">
    <property type="entry name" value="TipE"/>
</dbReference>
<feature type="compositionally biased region" description="Polar residues" evidence="1">
    <location>
        <begin position="510"/>
        <end position="531"/>
    </location>
</feature>
<keyword evidence="3" id="KW-1185">Reference proteome</keyword>
<sequence length="566" mass="61825">NPKEFDEEVFELDTFNQPSTERIASDEEEAALIAETSAEALQDALELEIVASPDHEVTASEEPNLEEEILLVTAETTSIQIEALSDDEKWPTRPLEAGVIISAPALAASSLATMPTSPPGVGTPIAFLADDDDRGLKKFTKKSKLRHKTKSNATNSENHRKKLKAPVRKTKSMDAVNSKRADRKALAKAREALAKRLRQELEAEKVPAKKEAMTFRSALEWLLDFSASCVICASFTALVFLIPIVANPALVSLDARFSSLTDCRVCGVVNRVGFSNCSWTSCREGCTADIYKCLHVWVMYNPEPEDCDLRLPDESVELFELGKNDCDESVSLPPQTSSCARPRRARLYINALSCGYPPEVNCSVYQEFVEQNATSVRQCQYSRRDPSLAVLSFDSADAVRTLLLSMFVPVAATALSSVYLCWRFCGVDASAADGGGGGGGMKKKKAAKQQLASTLRAGDAGYDDQDEDDSSNFRVKSKSDTDIPGSRQELDDFSRGFHRRHHNPWHHDSSTTTVSTILGGSHSSSAPGNNNNHDDSGVGSATQSVKDQDQSDRRGVTSTPVERFKL</sequence>
<name>A0A7R9BT98_9CRUS</name>
<feature type="region of interest" description="Disordered" evidence="1">
    <location>
        <begin position="456"/>
        <end position="566"/>
    </location>
</feature>
<feature type="compositionally biased region" description="Basic residues" evidence="1">
    <location>
        <begin position="159"/>
        <end position="170"/>
    </location>
</feature>
<dbReference type="AlphaFoldDB" id="A0A7R9BT98"/>
<evidence type="ECO:0000313" key="2">
    <source>
        <dbReference type="EMBL" id="CAD7280844.1"/>
    </source>
</evidence>
<dbReference type="EMBL" id="OA884474">
    <property type="protein sequence ID" value="CAD7280844.1"/>
    <property type="molecule type" value="Genomic_DNA"/>
</dbReference>
<feature type="region of interest" description="Disordered" evidence="1">
    <location>
        <begin position="143"/>
        <end position="180"/>
    </location>
</feature>
<feature type="compositionally biased region" description="Acidic residues" evidence="1">
    <location>
        <begin position="461"/>
        <end position="470"/>
    </location>
</feature>
<reference evidence="2" key="1">
    <citation type="submission" date="2020-11" db="EMBL/GenBank/DDBJ databases">
        <authorList>
            <person name="Tran Van P."/>
        </authorList>
    </citation>
    <scope>NUCLEOTIDE SEQUENCE</scope>
</reference>
<dbReference type="Pfam" id="PF16972">
    <property type="entry name" value="TipE"/>
    <property type="match status" value="2"/>
</dbReference>